<dbReference type="GeneID" id="100893599"/>
<organism evidence="3 4">
    <name type="scientific">Strongylocentrotus purpuratus</name>
    <name type="common">Purple sea urchin</name>
    <dbReference type="NCBI Taxonomy" id="7668"/>
    <lineage>
        <taxon>Eukaryota</taxon>
        <taxon>Metazoa</taxon>
        <taxon>Echinodermata</taxon>
        <taxon>Eleutherozoa</taxon>
        <taxon>Echinozoa</taxon>
        <taxon>Echinoidea</taxon>
        <taxon>Euechinoidea</taxon>
        <taxon>Echinacea</taxon>
        <taxon>Camarodonta</taxon>
        <taxon>Echinidea</taxon>
        <taxon>Strongylocentrotidae</taxon>
        <taxon>Strongylocentrotus</taxon>
    </lineage>
</organism>
<dbReference type="OMA" id="ADEEGHM"/>
<feature type="compositionally biased region" description="Polar residues" evidence="1">
    <location>
        <begin position="265"/>
        <end position="283"/>
    </location>
</feature>
<protein>
    <recommendedName>
        <fullName evidence="2">Myb/SANT-like DNA-binding domain-containing protein</fullName>
    </recommendedName>
</protein>
<evidence type="ECO:0000313" key="3">
    <source>
        <dbReference type="EnsemblMetazoa" id="XP_003724912"/>
    </source>
</evidence>
<feature type="region of interest" description="Disordered" evidence="1">
    <location>
        <begin position="139"/>
        <end position="171"/>
    </location>
</feature>
<dbReference type="InParanoid" id="A0A7M7GGK8"/>
<name>A0A7M7GGK8_STRPU</name>
<reference evidence="3" key="2">
    <citation type="submission" date="2021-01" db="UniProtKB">
        <authorList>
            <consortium name="EnsemblMetazoa"/>
        </authorList>
    </citation>
    <scope>IDENTIFICATION</scope>
</reference>
<reference evidence="4" key="1">
    <citation type="submission" date="2015-02" db="EMBL/GenBank/DDBJ databases">
        <title>Genome sequencing for Strongylocentrotus purpuratus.</title>
        <authorList>
            <person name="Murali S."/>
            <person name="Liu Y."/>
            <person name="Vee V."/>
            <person name="English A."/>
            <person name="Wang M."/>
            <person name="Skinner E."/>
            <person name="Han Y."/>
            <person name="Muzny D.M."/>
            <person name="Worley K.C."/>
            <person name="Gibbs R.A."/>
        </authorList>
    </citation>
    <scope>NUCLEOTIDE SEQUENCE</scope>
</reference>
<keyword evidence="4" id="KW-1185">Reference proteome</keyword>
<dbReference type="EnsemblMetazoa" id="XM_003724864">
    <property type="protein sequence ID" value="XP_003724912"/>
    <property type="gene ID" value="LOC100893599"/>
</dbReference>
<evidence type="ECO:0000256" key="1">
    <source>
        <dbReference type="SAM" id="MobiDB-lite"/>
    </source>
</evidence>
<evidence type="ECO:0000259" key="2">
    <source>
        <dbReference type="Pfam" id="PF13873"/>
    </source>
</evidence>
<feature type="domain" description="Myb/SANT-like DNA-binding" evidence="2">
    <location>
        <begin position="22"/>
        <end position="98"/>
    </location>
</feature>
<dbReference type="KEGG" id="spu:100893599"/>
<dbReference type="RefSeq" id="XP_003724912.2">
    <property type="nucleotide sequence ID" value="XM_003724864.3"/>
</dbReference>
<dbReference type="OrthoDB" id="3066195at2759"/>
<evidence type="ECO:0000313" key="4">
    <source>
        <dbReference type="Proteomes" id="UP000007110"/>
    </source>
</evidence>
<feature type="compositionally biased region" description="Low complexity" evidence="1">
    <location>
        <begin position="317"/>
        <end position="329"/>
    </location>
</feature>
<accession>A0A7M7GGK8</accession>
<feature type="region of interest" description="Disordered" evidence="1">
    <location>
        <begin position="265"/>
        <end position="356"/>
    </location>
</feature>
<dbReference type="InterPro" id="IPR028002">
    <property type="entry name" value="Myb_DNA-bind_5"/>
</dbReference>
<dbReference type="Pfam" id="PF13873">
    <property type="entry name" value="Myb_DNA-bind_5"/>
    <property type="match status" value="1"/>
</dbReference>
<dbReference type="AlphaFoldDB" id="A0A7M7GGK8"/>
<feature type="compositionally biased region" description="Acidic residues" evidence="1">
    <location>
        <begin position="145"/>
        <end position="170"/>
    </location>
</feature>
<dbReference type="PANTHER" id="PTHR21411:SF0">
    <property type="entry name" value="REGULATORY PROTEIN ZESTE"/>
    <property type="match status" value="1"/>
</dbReference>
<sequence length="460" mass="51450">MMSQANSLKPRSMLRKRLPRYKFEASDRTLLQNLVNKYIGILERKALNQNMLDEKKRAWQLITQKFNTQSADKRIRDAKQLRKCWENMKWRARREVKQADEEGHMEGDMEGDIDGQNGHHLSDFTHPSHLTSGMMGVGEFMGGSVEDDDEGEDDDSEGEFDDDDDDDEEMVAPMGTEPIEISDDLDLDASETNGNLPLALNVPRGDPRHPNGFPLSHPPEDELIGSFVADAWIAEEAPGEDGDREDIHLRSEVGDASTYNQIWNGSTSLSSPIGSLGGASSSNRHTHTPPLAASDVSQERIPRAPSVSSSMGDAAESLSSRHSISSSSRSSKRPRDRVYINQSNAKLRRPSSSSASPIVLVDGDGAAESSAIAAICNVDEAERQAGADEEHAKKMELLQAQLDFEKSKVERMRKMMEMSEIEHRARMRMLVRFQQVAEKQKEYWSHHVDTAKRDEVTDQF</sequence>
<proteinExistence type="predicted"/>
<dbReference type="PANTHER" id="PTHR21411">
    <property type="entry name" value="APONTIC"/>
    <property type="match status" value="1"/>
</dbReference>
<feature type="compositionally biased region" description="Polar residues" evidence="1">
    <location>
        <begin position="340"/>
        <end position="356"/>
    </location>
</feature>
<dbReference type="Proteomes" id="UP000007110">
    <property type="component" value="Unassembled WGS sequence"/>
</dbReference>